<evidence type="ECO:0000313" key="3">
    <source>
        <dbReference type="Proteomes" id="UP000091857"/>
    </source>
</evidence>
<dbReference type="OrthoDB" id="786617at2759"/>
<proteinExistence type="predicted"/>
<feature type="region of interest" description="Disordered" evidence="1">
    <location>
        <begin position="359"/>
        <end position="415"/>
    </location>
</feature>
<evidence type="ECO:0000256" key="1">
    <source>
        <dbReference type="SAM" id="MobiDB-lite"/>
    </source>
</evidence>
<dbReference type="AlphaFoldDB" id="A0A2C9UE56"/>
<feature type="compositionally biased region" description="Polar residues" evidence="1">
    <location>
        <begin position="359"/>
        <end position="381"/>
    </location>
</feature>
<evidence type="ECO:0000313" key="2">
    <source>
        <dbReference type="EMBL" id="OAY28720.1"/>
    </source>
</evidence>
<dbReference type="Proteomes" id="UP000091857">
    <property type="component" value="Chromosome 15"/>
</dbReference>
<organism evidence="2 3">
    <name type="scientific">Manihot esculenta</name>
    <name type="common">Cassava</name>
    <name type="synonym">Jatropha manihot</name>
    <dbReference type="NCBI Taxonomy" id="3983"/>
    <lineage>
        <taxon>Eukaryota</taxon>
        <taxon>Viridiplantae</taxon>
        <taxon>Streptophyta</taxon>
        <taxon>Embryophyta</taxon>
        <taxon>Tracheophyta</taxon>
        <taxon>Spermatophyta</taxon>
        <taxon>Magnoliopsida</taxon>
        <taxon>eudicotyledons</taxon>
        <taxon>Gunneridae</taxon>
        <taxon>Pentapetalae</taxon>
        <taxon>rosids</taxon>
        <taxon>fabids</taxon>
        <taxon>Malpighiales</taxon>
        <taxon>Euphorbiaceae</taxon>
        <taxon>Crotonoideae</taxon>
        <taxon>Manihoteae</taxon>
        <taxon>Manihot</taxon>
    </lineage>
</organism>
<feature type="compositionally biased region" description="Low complexity" evidence="1">
    <location>
        <begin position="127"/>
        <end position="150"/>
    </location>
</feature>
<feature type="compositionally biased region" description="Basic and acidic residues" evidence="1">
    <location>
        <begin position="193"/>
        <end position="203"/>
    </location>
</feature>
<dbReference type="PANTHER" id="PTHR36808">
    <property type="entry name" value="TRANSCRIPTIONAL REGULATOR ATRX-LIKE PROTEIN"/>
    <property type="match status" value="1"/>
</dbReference>
<name>A0A2C9UE56_MANES</name>
<reference evidence="3" key="1">
    <citation type="journal article" date="2016" name="Nat. Biotechnol.">
        <title>Sequencing wild and cultivated cassava and related species reveals extensive interspecific hybridization and genetic diversity.</title>
        <authorList>
            <person name="Bredeson J.V."/>
            <person name="Lyons J.B."/>
            <person name="Prochnik S.E."/>
            <person name="Wu G.A."/>
            <person name="Ha C.M."/>
            <person name="Edsinger-Gonzales E."/>
            <person name="Grimwood J."/>
            <person name="Schmutz J."/>
            <person name="Rabbi I.Y."/>
            <person name="Egesi C."/>
            <person name="Nauluvula P."/>
            <person name="Lebot V."/>
            <person name="Ndunguru J."/>
            <person name="Mkamilo G."/>
            <person name="Bart R.S."/>
            <person name="Setter T.L."/>
            <person name="Gleadow R.M."/>
            <person name="Kulakow P."/>
            <person name="Ferguson M.E."/>
            <person name="Rounsley S."/>
            <person name="Rokhsar D.S."/>
        </authorList>
    </citation>
    <scope>NUCLEOTIDE SEQUENCE [LARGE SCALE GENOMIC DNA]</scope>
    <source>
        <strain evidence="3">cv. AM560-2</strain>
    </source>
</reference>
<feature type="compositionally biased region" description="Low complexity" evidence="1">
    <location>
        <begin position="42"/>
        <end position="60"/>
    </location>
</feature>
<dbReference type="EMBL" id="CM004401">
    <property type="protein sequence ID" value="OAY28720.1"/>
    <property type="molecule type" value="Genomic_DNA"/>
</dbReference>
<accession>A0A2C9UE56</accession>
<feature type="region of interest" description="Disordered" evidence="1">
    <location>
        <begin position="240"/>
        <end position="278"/>
    </location>
</feature>
<feature type="compositionally biased region" description="Basic and acidic residues" evidence="1">
    <location>
        <begin position="240"/>
        <end position="249"/>
    </location>
</feature>
<sequence>MGKSSSSKRKRSKNSSQGRTKKRSKTKRSISKKLWRHDDSDSYSSDDTRSPSSVSSSAEDTYQGRRSQARSCARKDVKGTKRRARSCSYSSEDSRHLRKQKGSRRQDDSKARKKTSRNKKKNKSRRNASVSSRSSGSWSCSTCQSSSSSSDESEYENHRGRSKRKDNNIRKLKNVKSGTKRSRYRSRSCSSCSRHDGRSDYQSEVKMTGGNISKRLRSIITLTKEDEEGRELDWDGHKEEIIYDHDDYPSSKSNDSNDGENKAASAHQSHVAFDKKRSLETEEIESTFGLNIKTAKLTDSYEEGDDHYVSSQPAWDGIATNDAVEEKENDICKASGNVNSDDLESILRQKALENLRRFQTNAKGAVNQKDTSIVTLKSPSTAKAELSETESPKDDGAQGDKRNFSSSVQKDEKIVVVKSGRNESAPAKNNAYLPNHVGASGREKVSMSFGSGINKPKLDTSAMKQALSNATTAAVAMPASQVSNKPKLVNASRIGKHNATPVSVNDDINIVNNISGVASAKSSSCHAPTGKDVGLIKLQEEVKEVSLLENKSVSSVTRLNSSGQGVTVNNASSSTSAALSSHLATAVRDTSSNKVQDDGKDGSQLEQKTMSVMRGGEMVQVSYKVYIPKKAPALARRQLKR</sequence>
<dbReference type="PANTHER" id="PTHR36808:SF1">
    <property type="entry name" value="TRANSCRIPTIONAL REGULATOR ATRX-LIKE PROTEIN"/>
    <property type="match status" value="1"/>
</dbReference>
<dbReference type="Gramene" id="Manes.15G089300.1.v8.1">
    <property type="protein sequence ID" value="Manes.15G089300.1.v8.1.CDS"/>
    <property type="gene ID" value="Manes.15G089300.v8.1"/>
</dbReference>
<feature type="compositionally biased region" description="Basic residues" evidence="1">
    <location>
        <begin position="170"/>
        <end position="186"/>
    </location>
</feature>
<protein>
    <submittedName>
        <fullName evidence="2">Uncharacterized protein</fullName>
    </submittedName>
</protein>
<feature type="compositionally biased region" description="Basic and acidic residues" evidence="1">
    <location>
        <begin position="155"/>
        <end position="169"/>
    </location>
</feature>
<keyword evidence="3" id="KW-1185">Reference proteome</keyword>
<feature type="compositionally biased region" description="Basic residues" evidence="1">
    <location>
        <begin position="1"/>
        <end position="35"/>
    </location>
</feature>
<feature type="compositionally biased region" description="Basic residues" evidence="1">
    <location>
        <begin position="111"/>
        <end position="126"/>
    </location>
</feature>
<feature type="region of interest" description="Disordered" evidence="1">
    <location>
        <begin position="583"/>
        <end position="605"/>
    </location>
</feature>
<feature type="region of interest" description="Disordered" evidence="1">
    <location>
        <begin position="1"/>
        <end position="212"/>
    </location>
</feature>
<comment type="caution">
    <text evidence="2">The sequence shown here is derived from an EMBL/GenBank/DDBJ whole genome shotgun (WGS) entry which is preliminary data.</text>
</comment>
<feature type="compositionally biased region" description="Basic and acidic residues" evidence="1">
    <location>
        <begin position="390"/>
        <end position="415"/>
    </location>
</feature>
<dbReference type="STRING" id="3983.A0A2C9UE56"/>
<gene>
    <name evidence="2" type="ORF">MANES_15G089300v8</name>
</gene>